<dbReference type="Proteomes" id="UP000224902">
    <property type="component" value="Segment"/>
</dbReference>
<evidence type="ECO:0000313" key="1">
    <source>
        <dbReference type="EMBL" id="AOZ63732.1"/>
    </source>
</evidence>
<keyword evidence="2" id="KW-1185">Reference proteome</keyword>
<reference evidence="2" key="1">
    <citation type="submission" date="2016-08" db="EMBL/GenBank/DDBJ databases">
        <authorList>
            <person name="Seilhamer J.J."/>
        </authorList>
    </citation>
    <scope>NUCLEOTIDE SEQUENCE [LARGE SCALE GENOMIC DNA]</scope>
</reference>
<evidence type="ECO:0000313" key="2">
    <source>
        <dbReference type="Proteomes" id="UP000224902"/>
    </source>
</evidence>
<dbReference type="EMBL" id="KX774321">
    <property type="protein sequence ID" value="AOZ63732.1"/>
    <property type="molecule type" value="Genomic_DNA"/>
</dbReference>
<accession>A0A1I9SAC6</accession>
<name>A0A1I9SAC6_9CAUD</name>
<organism evidence="1 2">
    <name type="scientific">Rhodococcus phage Weasels2</name>
    <dbReference type="NCBI Taxonomy" id="1897437"/>
    <lineage>
        <taxon>Viruses</taxon>
        <taxon>Duplodnaviria</taxon>
        <taxon>Heunggongvirae</taxon>
        <taxon>Uroviricota</taxon>
        <taxon>Caudoviricetes</taxon>
        <taxon>Weaselvirus</taxon>
        <taxon>Weaselvirus weasel</taxon>
    </lineage>
</organism>
<sequence length="121" mass="14402">MSTNYYLYKKCSDACLHCTGEIELHICKNLTMFRAYEIEDTSIKSWQDWIAYLATQVYLNDGLIKDEYGRIHSLDYFIHSVNETTLESRRKYYDYSVEHFGPDDSFWLDPQGFDFTAKEFS</sequence>
<proteinExistence type="predicted"/>
<gene>
    <name evidence="1" type="ORF">SEA_WEASELS2_152</name>
</gene>
<protein>
    <submittedName>
        <fullName evidence="1">Uncharacterized protein</fullName>
    </submittedName>
</protein>